<gene>
    <name evidence="2" type="ORF">KDA82_35690</name>
</gene>
<dbReference type="Pfam" id="PF00501">
    <property type="entry name" value="AMP-binding"/>
    <property type="match status" value="1"/>
</dbReference>
<dbReference type="GO" id="GO:0031177">
    <property type="term" value="F:phosphopantetheine binding"/>
    <property type="evidence" value="ECO:0007669"/>
    <property type="project" value="TreeGrafter"/>
</dbReference>
<sequence>GMVVGVEELEESAGSSDAAPQVAIAPASLAYVIYTSGSTGVPKGVGISHGSVANLVSVFVPVMGVGPGVGVLQFASFSFDASVLDVCVALSSGA</sequence>
<feature type="non-terminal residue" evidence="2">
    <location>
        <position position="94"/>
    </location>
</feature>
<organism evidence="2 3">
    <name type="scientific">Streptomyces daliensis</name>
    <dbReference type="NCBI Taxonomy" id="299421"/>
    <lineage>
        <taxon>Bacteria</taxon>
        <taxon>Bacillati</taxon>
        <taxon>Actinomycetota</taxon>
        <taxon>Actinomycetes</taxon>
        <taxon>Kitasatosporales</taxon>
        <taxon>Streptomycetaceae</taxon>
        <taxon>Streptomyces</taxon>
    </lineage>
</organism>
<evidence type="ECO:0000313" key="3">
    <source>
        <dbReference type="Proteomes" id="UP000675554"/>
    </source>
</evidence>
<comment type="caution">
    <text evidence="2">The sequence shown here is derived from an EMBL/GenBank/DDBJ whole genome shotgun (WGS) entry which is preliminary data.</text>
</comment>
<evidence type="ECO:0000259" key="1">
    <source>
        <dbReference type="Pfam" id="PF00501"/>
    </source>
</evidence>
<keyword evidence="3" id="KW-1185">Reference proteome</keyword>
<evidence type="ECO:0000313" key="2">
    <source>
        <dbReference type="EMBL" id="MBR7678231.1"/>
    </source>
</evidence>
<feature type="non-terminal residue" evidence="2">
    <location>
        <position position="1"/>
    </location>
</feature>
<dbReference type="AlphaFoldDB" id="A0A8T4J0J7"/>
<accession>A0A8T4J0J7</accession>
<dbReference type="GO" id="GO:0043041">
    <property type="term" value="P:amino acid activation for nonribosomal peptide biosynthetic process"/>
    <property type="evidence" value="ECO:0007669"/>
    <property type="project" value="TreeGrafter"/>
</dbReference>
<dbReference type="PROSITE" id="PS00455">
    <property type="entry name" value="AMP_BINDING"/>
    <property type="match status" value="1"/>
</dbReference>
<dbReference type="GO" id="GO:0005737">
    <property type="term" value="C:cytoplasm"/>
    <property type="evidence" value="ECO:0007669"/>
    <property type="project" value="TreeGrafter"/>
</dbReference>
<dbReference type="Proteomes" id="UP000675554">
    <property type="component" value="Unassembled WGS sequence"/>
</dbReference>
<dbReference type="PANTHER" id="PTHR45527:SF1">
    <property type="entry name" value="FATTY ACID SYNTHASE"/>
    <property type="match status" value="1"/>
</dbReference>
<proteinExistence type="predicted"/>
<dbReference type="InterPro" id="IPR000873">
    <property type="entry name" value="AMP-dep_synth/lig_dom"/>
</dbReference>
<name>A0A8T4J0J7_9ACTN</name>
<dbReference type="PANTHER" id="PTHR45527">
    <property type="entry name" value="NONRIBOSOMAL PEPTIDE SYNTHETASE"/>
    <property type="match status" value="1"/>
</dbReference>
<dbReference type="Gene3D" id="3.40.50.12780">
    <property type="entry name" value="N-terminal domain of ligase-like"/>
    <property type="match status" value="1"/>
</dbReference>
<protein>
    <submittedName>
        <fullName evidence="2">AMP-binding protein</fullName>
    </submittedName>
</protein>
<dbReference type="InterPro" id="IPR042099">
    <property type="entry name" value="ANL_N_sf"/>
</dbReference>
<dbReference type="SUPFAM" id="SSF56801">
    <property type="entry name" value="Acetyl-CoA synthetase-like"/>
    <property type="match status" value="1"/>
</dbReference>
<feature type="domain" description="AMP-dependent synthetase/ligase" evidence="1">
    <location>
        <begin position="8"/>
        <end position="94"/>
    </location>
</feature>
<dbReference type="InterPro" id="IPR020845">
    <property type="entry name" value="AMP-binding_CS"/>
</dbReference>
<reference evidence="2" key="1">
    <citation type="submission" date="2021-04" db="EMBL/GenBank/DDBJ databases">
        <title>Sequencing of actinobacteria type strains.</title>
        <authorList>
            <person name="Nguyen G.-S."/>
            <person name="Wentzel A."/>
        </authorList>
    </citation>
    <scope>NUCLEOTIDE SEQUENCE</scope>
    <source>
        <strain evidence="2">DSM 42095</strain>
    </source>
</reference>
<dbReference type="GO" id="GO:0044550">
    <property type="term" value="P:secondary metabolite biosynthetic process"/>
    <property type="evidence" value="ECO:0007669"/>
    <property type="project" value="TreeGrafter"/>
</dbReference>
<dbReference type="EMBL" id="JAGSMN010001287">
    <property type="protein sequence ID" value="MBR7678231.1"/>
    <property type="molecule type" value="Genomic_DNA"/>
</dbReference>